<organism evidence="1 2">
    <name type="scientific">Rhizopus azygosporus</name>
    <name type="common">Rhizopus microsporus var. azygosporus</name>
    <dbReference type="NCBI Taxonomy" id="86630"/>
    <lineage>
        <taxon>Eukaryota</taxon>
        <taxon>Fungi</taxon>
        <taxon>Fungi incertae sedis</taxon>
        <taxon>Mucoromycota</taxon>
        <taxon>Mucoromycotina</taxon>
        <taxon>Mucoromycetes</taxon>
        <taxon>Mucorales</taxon>
        <taxon>Mucorineae</taxon>
        <taxon>Rhizopodaceae</taxon>
        <taxon>Rhizopus</taxon>
    </lineage>
</organism>
<comment type="caution">
    <text evidence="1">The sequence shown here is derived from an EMBL/GenBank/DDBJ whole genome shotgun (WGS) entry which is preliminary data.</text>
</comment>
<gene>
    <name evidence="1" type="ORF">CU097_008351</name>
</gene>
<sequence length="77" mass="8789">MDQSVSRLHEFDQEVLPHPENAASYATRGFLETLTDTVDARLSKEDDGSDTYKEELRILKSAIRAFTIILPFLFKTV</sequence>
<keyword evidence="2" id="KW-1185">Reference proteome</keyword>
<accession>A0A367KDS7</accession>
<evidence type="ECO:0000313" key="1">
    <source>
        <dbReference type="EMBL" id="RCI00348.1"/>
    </source>
</evidence>
<dbReference type="Proteomes" id="UP000252139">
    <property type="component" value="Unassembled WGS sequence"/>
</dbReference>
<proteinExistence type="predicted"/>
<protein>
    <submittedName>
        <fullName evidence="1">Uncharacterized protein</fullName>
    </submittedName>
</protein>
<dbReference type="EMBL" id="PJQL01000065">
    <property type="protein sequence ID" value="RCI00348.1"/>
    <property type="molecule type" value="Genomic_DNA"/>
</dbReference>
<evidence type="ECO:0000313" key="2">
    <source>
        <dbReference type="Proteomes" id="UP000252139"/>
    </source>
</evidence>
<name>A0A367KDS7_RHIAZ</name>
<dbReference type="OrthoDB" id="331600at2759"/>
<reference evidence="1 2" key="1">
    <citation type="journal article" date="2018" name="G3 (Bethesda)">
        <title>Phylogenetic and Phylogenomic Definition of Rhizopus Species.</title>
        <authorList>
            <person name="Gryganskyi A.P."/>
            <person name="Golan J."/>
            <person name="Dolatabadi S."/>
            <person name="Mondo S."/>
            <person name="Robb S."/>
            <person name="Idnurm A."/>
            <person name="Muszewska A."/>
            <person name="Steczkiewicz K."/>
            <person name="Masonjones S."/>
            <person name="Liao H.L."/>
            <person name="Gajdeczka M.T."/>
            <person name="Anike F."/>
            <person name="Vuek A."/>
            <person name="Anishchenko I.M."/>
            <person name="Voigt K."/>
            <person name="de Hoog G.S."/>
            <person name="Smith M.E."/>
            <person name="Heitman J."/>
            <person name="Vilgalys R."/>
            <person name="Stajich J.E."/>
        </authorList>
    </citation>
    <scope>NUCLEOTIDE SEQUENCE [LARGE SCALE GENOMIC DNA]</scope>
    <source>
        <strain evidence="1 2">CBS 357.93</strain>
    </source>
</reference>
<dbReference type="AlphaFoldDB" id="A0A367KDS7"/>